<dbReference type="RefSeq" id="XP_056056778.1">
    <property type="nucleotide sequence ID" value="XM_056202191.1"/>
</dbReference>
<name>A0A9W8QI82_AKAMU</name>
<evidence type="ECO:0000313" key="2">
    <source>
        <dbReference type="EMBL" id="KAJ4158411.1"/>
    </source>
</evidence>
<organism evidence="2 3">
    <name type="scientific">Akanthomyces muscarius</name>
    <name type="common">Entomopathogenic fungus</name>
    <name type="synonym">Lecanicillium muscarium</name>
    <dbReference type="NCBI Taxonomy" id="2231603"/>
    <lineage>
        <taxon>Eukaryota</taxon>
        <taxon>Fungi</taxon>
        <taxon>Dikarya</taxon>
        <taxon>Ascomycota</taxon>
        <taxon>Pezizomycotina</taxon>
        <taxon>Sordariomycetes</taxon>
        <taxon>Hypocreomycetidae</taxon>
        <taxon>Hypocreales</taxon>
        <taxon>Cordycipitaceae</taxon>
        <taxon>Akanthomyces</taxon>
    </lineage>
</organism>
<gene>
    <name evidence="2" type="ORF">LMH87_008938</name>
</gene>
<feature type="region of interest" description="Disordered" evidence="1">
    <location>
        <begin position="308"/>
        <end position="344"/>
    </location>
</feature>
<dbReference type="KEGG" id="amus:LMH87_008938"/>
<dbReference type="Proteomes" id="UP001144673">
    <property type="component" value="Unassembled WGS sequence"/>
</dbReference>
<proteinExistence type="predicted"/>
<dbReference type="GeneID" id="80896097"/>
<dbReference type="EMBL" id="JAJHUN010000006">
    <property type="protein sequence ID" value="KAJ4158411.1"/>
    <property type="molecule type" value="Genomic_DNA"/>
</dbReference>
<dbReference type="AlphaFoldDB" id="A0A9W8QI82"/>
<feature type="compositionally biased region" description="Basic and acidic residues" evidence="1">
    <location>
        <begin position="317"/>
        <end position="344"/>
    </location>
</feature>
<keyword evidence="3" id="KW-1185">Reference proteome</keyword>
<comment type="caution">
    <text evidence="2">The sequence shown here is derived from an EMBL/GenBank/DDBJ whole genome shotgun (WGS) entry which is preliminary data.</text>
</comment>
<accession>A0A9W8QI82</accession>
<reference evidence="2" key="1">
    <citation type="journal article" date="2023" name="Access Microbiol">
        <title>De-novo genome assembly for Akanthomyces muscarius, a biocontrol agent of insect agricultural pests.</title>
        <authorList>
            <person name="Erdos Z."/>
            <person name="Studholme D.J."/>
            <person name="Raymond B."/>
            <person name="Sharma M."/>
        </authorList>
    </citation>
    <scope>NUCLEOTIDE SEQUENCE</scope>
    <source>
        <strain evidence="2">Ve6</strain>
    </source>
</reference>
<protein>
    <submittedName>
        <fullName evidence="2">Uncharacterized protein</fullName>
    </submittedName>
</protein>
<evidence type="ECO:0000256" key="1">
    <source>
        <dbReference type="SAM" id="MobiDB-lite"/>
    </source>
</evidence>
<sequence length="443" mass="50529">MFKKERHDGGRRCYDDEVRKSSKENRCGKPGCDGKCGYATVDGVKYYAPYCYDHACMIGPQRCRRMKSRDQIYCPIHATCTTEGCLATPERLSTKPLPWFCDTHKCVYPGCVSYGCHGGYCSTHISLCAVGGCPGQRSPNSAFCEFHGERARNPAAGAGGSSPAPEPAPPAGMHQCDVNCTEHRHSNKAYRPDSFCRTPGCNRLRQIKDGGESEWCERHTCESYTCVRMRSDRHPSIKTCERHSCNVDRCDLAARSHSQFCRRHGCEADNCAQYKEAQAWFCNQHECQRGRCGNKAVPGTDHCHRHLEEEQQQQQQAKKDKKDKGDKKEKEKEAKEDDKKDRDCKWRYHDDPPIVVVRDNGRSSPGYWREPPEEPVLVFRGERGRLLPESLSPVYRVGRHGIGGGRLPDSYHPDLMDDARAGRTHRGYYDRADSRYRRRHWDD</sequence>
<evidence type="ECO:0000313" key="3">
    <source>
        <dbReference type="Proteomes" id="UP001144673"/>
    </source>
</evidence>